<evidence type="ECO:0000313" key="1">
    <source>
        <dbReference type="EMBL" id="ASF48330.1"/>
    </source>
</evidence>
<reference evidence="1 2" key="1">
    <citation type="submission" date="2017-06" db="EMBL/GenBank/DDBJ databases">
        <title>Genome Sequencing of the methanotroph Methylovulum psychrotolerants str. HV10-M2 isolated from a high-altitude environment.</title>
        <authorList>
            <person name="Mateos-Rivera A."/>
        </authorList>
    </citation>
    <scope>NUCLEOTIDE SEQUENCE [LARGE SCALE GENOMIC DNA]</scope>
    <source>
        <strain evidence="1 2">HV10_M2</strain>
    </source>
</reference>
<dbReference type="Proteomes" id="UP000197019">
    <property type="component" value="Chromosome"/>
</dbReference>
<proteinExistence type="predicted"/>
<keyword evidence="2" id="KW-1185">Reference proteome</keyword>
<dbReference type="KEGG" id="mpsy:CEK71_20940"/>
<name>A0A1Z4C496_9GAMM</name>
<gene>
    <name evidence="1" type="ORF">CEK71_20940</name>
</gene>
<dbReference type="AlphaFoldDB" id="A0A1Z4C496"/>
<dbReference type="OrthoDB" id="9809126at2"/>
<organism evidence="1 2">
    <name type="scientific">Methylovulum psychrotolerans</name>
    <dbReference type="NCBI Taxonomy" id="1704499"/>
    <lineage>
        <taxon>Bacteria</taxon>
        <taxon>Pseudomonadati</taxon>
        <taxon>Pseudomonadota</taxon>
        <taxon>Gammaproteobacteria</taxon>
        <taxon>Methylococcales</taxon>
        <taxon>Methylococcaceae</taxon>
        <taxon>Methylovulum</taxon>
    </lineage>
</organism>
<sequence>MHEKQERIQSFRNTVKSTFERSLEITRTQFGKYIFVFVETLGADEAIKRLTEGKDQLPKNLIFDTHENFNQTDYIHTDAVKITTIEDITWHSNPYTT</sequence>
<dbReference type="RefSeq" id="WP_088621200.1">
    <property type="nucleotide sequence ID" value="NZ_CP022129.1"/>
</dbReference>
<evidence type="ECO:0000313" key="2">
    <source>
        <dbReference type="Proteomes" id="UP000197019"/>
    </source>
</evidence>
<dbReference type="EMBL" id="CP022129">
    <property type="protein sequence ID" value="ASF48330.1"/>
    <property type="molecule type" value="Genomic_DNA"/>
</dbReference>
<accession>A0A1Z4C496</accession>
<protein>
    <submittedName>
        <fullName evidence="1">Uncharacterized protein</fullName>
    </submittedName>
</protein>